<dbReference type="WBParaSite" id="ALUE_0001805301-mRNA-1">
    <property type="protein sequence ID" value="ALUE_0001805301-mRNA-1"/>
    <property type="gene ID" value="ALUE_0001805301"/>
</dbReference>
<reference evidence="2" key="1">
    <citation type="submission" date="2017-02" db="UniProtKB">
        <authorList>
            <consortium name="WormBaseParasite"/>
        </authorList>
    </citation>
    <scope>IDENTIFICATION</scope>
</reference>
<sequence length="76" mass="8833">MEETCETYFSYLFASKVHLEETKAHVKREDLAVVTRDGVDSALKQTDCRKSPENYGMKAGDLKARGRFYLRAWLRD</sequence>
<protein>
    <submittedName>
        <fullName evidence="2">Uncharacterized protein</fullName>
    </submittedName>
</protein>
<dbReference type="AlphaFoldDB" id="A0A0M3IHV8"/>
<evidence type="ECO:0000313" key="2">
    <source>
        <dbReference type="WBParaSite" id="ALUE_0001805301-mRNA-1"/>
    </source>
</evidence>
<evidence type="ECO:0000313" key="1">
    <source>
        <dbReference type="Proteomes" id="UP000036681"/>
    </source>
</evidence>
<keyword evidence="1" id="KW-1185">Reference proteome</keyword>
<accession>A0A0M3IHV8</accession>
<dbReference type="Proteomes" id="UP000036681">
    <property type="component" value="Unplaced"/>
</dbReference>
<organism evidence="1 2">
    <name type="scientific">Ascaris lumbricoides</name>
    <name type="common">Giant roundworm</name>
    <dbReference type="NCBI Taxonomy" id="6252"/>
    <lineage>
        <taxon>Eukaryota</taxon>
        <taxon>Metazoa</taxon>
        <taxon>Ecdysozoa</taxon>
        <taxon>Nematoda</taxon>
        <taxon>Chromadorea</taxon>
        <taxon>Rhabditida</taxon>
        <taxon>Spirurina</taxon>
        <taxon>Ascaridomorpha</taxon>
        <taxon>Ascaridoidea</taxon>
        <taxon>Ascarididae</taxon>
        <taxon>Ascaris</taxon>
    </lineage>
</organism>
<proteinExistence type="predicted"/>
<name>A0A0M3IHV8_ASCLU</name>